<accession>A0AAE3XCZ9</accession>
<sequence length="111" mass="12704">MVNSTSAYHGLRLGRVYHVSLENAVSGRATFIRLPEQRRLALLILDMDSKSLADHTVPFTAYYTYPYVKAEDGTFTLIDRHASEDFRIDTIVELHETDEDVTFTLTPTHEE</sequence>
<evidence type="ECO:0000313" key="1">
    <source>
        <dbReference type="EMBL" id="MDR6218951.1"/>
    </source>
</evidence>
<evidence type="ECO:0000313" key="2">
    <source>
        <dbReference type="Proteomes" id="UP001185331"/>
    </source>
</evidence>
<reference evidence="1" key="1">
    <citation type="submission" date="2023-07" db="EMBL/GenBank/DDBJ databases">
        <title>Sorghum-associated microbial communities from plants grown in Nebraska, USA.</title>
        <authorList>
            <person name="Schachtman D."/>
        </authorList>
    </citation>
    <scope>NUCLEOTIDE SEQUENCE</scope>
    <source>
        <strain evidence="1">BE330</strain>
    </source>
</reference>
<proteinExistence type="predicted"/>
<gene>
    <name evidence="1" type="ORF">J2Y00_002548</name>
</gene>
<dbReference type="EMBL" id="JAVDQK010000005">
    <property type="protein sequence ID" value="MDR6218951.1"/>
    <property type="molecule type" value="Genomic_DNA"/>
</dbReference>
<dbReference type="Proteomes" id="UP001185331">
    <property type="component" value="Unassembled WGS sequence"/>
</dbReference>
<dbReference type="AlphaFoldDB" id="A0AAE3XCZ9"/>
<name>A0AAE3XCZ9_9DEIO</name>
<dbReference type="RefSeq" id="WP_309853822.1">
    <property type="nucleotide sequence ID" value="NZ_JAVDQJ010000004.1"/>
</dbReference>
<protein>
    <submittedName>
        <fullName evidence="1">Uncharacterized protein</fullName>
    </submittedName>
</protein>
<comment type="caution">
    <text evidence="1">The sequence shown here is derived from an EMBL/GenBank/DDBJ whole genome shotgun (WGS) entry which is preliminary data.</text>
</comment>
<organism evidence="1 2">
    <name type="scientific">Deinococcus soli</name>
    <name type="common">ex Cha et al. 2016</name>
    <dbReference type="NCBI Taxonomy" id="1309411"/>
    <lineage>
        <taxon>Bacteria</taxon>
        <taxon>Thermotogati</taxon>
        <taxon>Deinococcota</taxon>
        <taxon>Deinococci</taxon>
        <taxon>Deinococcales</taxon>
        <taxon>Deinococcaceae</taxon>
        <taxon>Deinococcus</taxon>
    </lineage>
</organism>